<dbReference type="KEGG" id="goe:108863933"/>
<dbReference type="InterPro" id="IPR050468">
    <property type="entry name" value="Cuticle_Struct_Prot"/>
</dbReference>
<dbReference type="RefSeq" id="XP_018494174.1">
    <property type="nucleotide sequence ID" value="XM_018638658.1"/>
</dbReference>
<dbReference type="GO" id="GO:0062129">
    <property type="term" value="C:chitin-based extracellular matrix"/>
    <property type="evidence" value="ECO:0007669"/>
    <property type="project" value="TreeGrafter"/>
</dbReference>
<proteinExistence type="predicted"/>
<dbReference type="PROSITE" id="PS00233">
    <property type="entry name" value="CHIT_BIND_RR_1"/>
    <property type="match status" value="1"/>
</dbReference>
<evidence type="ECO:0000256" key="3">
    <source>
        <dbReference type="SAM" id="MobiDB-lite"/>
    </source>
</evidence>
<feature type="region of interest" description="Disordered" evidence="3">
    <location>
        <begin position="171"/>
        <end position="191"/>
    </location>
</feature>
<dbReference type="GeneID" id="108863933"/>
<dbReference type="PROSITE" id="PS51155">
    <property type="entry name" value="CHIT_BIND_RR_2"/>
    <property type="match status" value="1"/>
</dbReference>
<gene>
    <name evidence="6" type="primary">LOC108863933</name>
</gene>
<feature type="region of interest" description="Disordered" evidence="3">
    <location>
        <begin position="226"/>
        <end position="256"/>
    </location>
</feature>
<sequence length="256" mass="28990">MTSTFAVLLRAALLIFAVVPHVRSYPRNSEVSGWTQAPPYLRWNNARQNNEWLGSHQSVEDGSHGWIEGIQNNDHAGYQQTHQQEARKPYHFSYSAHGHDGGSAREEKSDENGRVTGWYTIVTADGHKRKVSYVADEHGFRAKVETNEPGTANEDPASVRVKSDAPKIVHNEPNFDNRGGGWQQQAGWSSNPNPVENIQWRGAIQNQGWTDRSEPAIVWNSQRNVRTGSYRQPSPPPVKTSWNQAPINNDWYPSRW</sequence>
<dbReference type="AlphaFoldDB" id="A0AAJ7P9R5"/>
<keyword evidence="4" id="KW-0732">Signal</keyword>
<dbReference type="Pfam" id="PF00379">
    <property type="entry name" value="Chitin_bind_4"/>
    <property type="match status" value="1"/>
</dbReference>
<name>A0AAJ7P9R5_9ACAR</name>
<keyword evidence="1 2" id="KW-0193">Cuticle</keyword>
<feature type="signal peptide" evidence="4">
    <location>
        <begin position="1"/>
        <end position="24"/>
    </location>
</feature>
<evidence type="ECO:0000256" key="2">
    <source>
        <dbReference type="PROSITE-ProRule" id="PRU00497"/>
    </source>
</evidence>
<feature type="chain" id="PRO_5042540553" evidence="4">
    <location>
        <begin position="25"/>
        <end position="256"/>
    </location>
</feature>
<dbReference type="PANTHER" id="PTHR10380:SF235">
    <property type="entry name" value="CUTICULAR PROTEIN 73D, ISOFORM B"/>
    <property type="match status" value="1"/>
</dbReference>
<evidence type="ECO:0000256" key="1">
    <source>
        <dbReference type="ARBA" id="ARBA00022460"/>
    </source>
</evidence>
<dbReference type="GO" id="GO:0008010">
    <property type="term" value="F:structural constituent of chitin-based larval cuticle"/>
    <property type="evidence" value="ECO:0007669"/>
    <property type="project" value="TreeGrafter"/>
</dbReference>
<protein>
    <submittedName>
        <fullName evidence="6">Uncharacterized protein LOC108863933</fullName>
    </submittedName>
</protein>
<dbReference type="Proteomes" id="UP000694867">
    <property type="component" value="Unplaced"/>
</dbReference>
<dbReference type="InterPro" id="IPR031311">
    <property type="entry name" value="CHIT_BIND_RR_consensus"/>
</dbReference>
<dbReference type="PANTHER" id="PTHR10380">
    <property type="entry name" value="CUTICLE PROTEIN"/>
    <property type="match status" value="1"/>
</dbReference>
<dbReference type="InterPro" id="IPR000618">
    <property type="entry name" value="Insect_cuticle"/>
</dbReference>
<reference evidence="6" key="1">
    <citation type="submission" date="2025-08" db="UniProtKB">
        <authorList>
            <consortium name="RefSeq"/>
        </authorList>
    </citation>
    <scope>IDENTIFICATION</scope>
</reference>
<accession>A0AAJ7P9R5</accession>
<evidence type="ECO:0000256" key="4">
    <source>
        <dbReference type="SAM" id="SignalP"/>
    </source>
</evidence>
<evidence type="ECO:0000313" key="6">
    <source>
        <dbReference type="RefSeq" id="XP_018494174.1"/>
    </source>
</evidence>
<evidence type="ECO:0000313" key="5">
    <source>
        <dbReference type="Proteomes" id="UP000694867"/>
    </source>
</evidence>
<keyword evidence="5" id="KW-1185">Reference proteome</keyword>
<organism evidence="5 6">
    <name type="scientific">Galendromus occidentalis</name>
    <name type="common">western predatory mite</name>
    <dbReference type="NCBI Taxonomy" id="34638"/>
    <lineage>
        <taxon>Eukaryota</taxon>
        <taxon>Metazoa</taxon>
        <taxon>Ecdysozoa</taxon>
        <taxon>Arthropoda</taxon>
        <taxon>Chelicerata</taxon>
        <taxon>Arachnida</taxon>
        <taxon>Acari</taxon>
        <taxon>Parasitiformes</taxon>
        <taxon>Mesostigmata</taxon>
        <taxon>Gamasina</taxon>
        <taxon>Phytoseioidea</taxon>
        <taxon>Phytoseiidae</taxon>
        <taxon>Typhlodrominae</taxon>
        <taxon>Galendromus</taxon>
    </lineage>
</organism>